<name>A0A835GYS1_9MAGN</name>
<keyword evidence="2" id="KW-1185">Reference proteome</keyword>
<gene>
    <name evidence="1" type="ORF">IFM89_029550</name>
</gene>
<comment type="caution">
    <text evidence="1">The sequence shown here is derived from an EMBL/GenBank/DDBJ whole genome shotgun (WGS) entry which is preliminary data.</text>
</comment>
<protein>
    <recommendedName>
        <fullName evidence="3">GDT1 family protein</fullName>
    </recommendedName>
</protein>
<evidence type="ECO:0000313" key="1">
    <source>
        <dbReference type="EMBL" id="KAF9589934.1"/>
    </source>
</evidence>
<reference evidence="1 2" key="1">
    <citation type="submission" date="2020-10" db="EMBL/GenBank/DDBJ databases">
        <title>The Coptis chinensis genome and diversification of protoberbering-type alkaloids.</title>
        <authorList>
            <person name="Wang B."/>
            <person name="Shu S."/>
            <person name="Song C."/>
            <person name="Liu Y."/>
        </authorList>
    </citation>
    <scope>NUCLEOTIDE SEQUENCE [LARGE SCALE GENOMIC DNA]</scope>
    <source>
        <strain evidence="1">HL-2020</strain>
        <tissue evidence="1">Leaf</tissue>
    </source>
</reference>
<dbReference type="EMBL" id="JADFTS010000009">
    <property type="protein sequence ID" value="KAF9589934.1"/>
    <property type="molecule type" value="Genomic_DNA"/>
</dbReference>
<organism evidence="1 2">
    <name type="scientific">Coptis chinensis</name>
    <dbReference type="NCBI Taxonomy" id="261450"/>
    <lineage>
        <taxon>Eukaryota</taxon>
        <taxon>Viridiplantae</taxon>
        <taxon>Streptophyta</taxon>
        <taxon>Embryophyta</taxon>
        <taxon>Tracheophyta</taxon>
        <taxon>Spermatophyta</taxon>
        <taxon>Magnoliopsida</taxon>
        <taxon>Ranunculales</taxon>
        <taxon>Ranunculaceae</taxon>
        <taxon>Coptidoideae</taxon>
        <taxon>Coptis</taxon>
    </lineage>
</organism>
<proteinExistence type="predicted"/>
<dbReference type="Proteomes" id="UP000631114">
    <property type="component" value="Unassembled WGS sequence"/>
</dbReference>
<evidence type="ECO:0000313" key="2">
    <source>
        <dbReference type="Proteomes" id="UP000631114"/>
    </source>
</evidence>
<dbReference type="AlphaFoldDB" id="A0A835GYS1"/>
<accession>A0A835GYS1</accession>
<sequence>MLAAIALGVIQSPWGVAGGAIAGHLIATFVPILGGAFLPKYVMSVLHALDAIHARWWSSFQPQGESSMLHRFLPSQGYWSLFTWSRSVPRAALGGIYGVLNQKRGHVFEEIRGRYSII</sequence>
<evidence type="ECO:0008006" key="3">
    <source>
        <dbReference type="Google" id="ProtNLM"/>
    </source>
</evidence>
<dbReference type="OrthoDB" id="1734573at2759"/>